<dbReference type="Pfam" id="PF06985">
    <property type="entry name" value="HET"/>
    <property type="match status" value="1"/>
</dbReference>
<dbReference type="PANTHER" id="PTHR33112">
    <property type="entry name" value="DOMAIN PROTEIN, PUTATIVE-RELATED"/>
    <property type="match status" value="1"/>
</dbReference>
<feature type="domain" description="Heterokaryon incompatibility" evidence="1">
    <location>
        <begin position="631"/>
        <end position="802"/>
    </location>
</feature>
<keyword evidence="3" id="KW-1185">Reference proteome</keyword>
<dbReference type="InterPro" id="IPR023213">
    <property type="entry name" value="CAT-like_dom_sf"/>
</dbReference>
<gene>
    <name evidence="2" type="ORF">FGLOB1_5820</name>
</gene>
<protein>
    <recommendedName>
        <fullName evidence="1">Heterokaryon incompatibility domain-containing protein</fullName>
    </recommendedName>
</protein>
<sequence>MADTLRVVPELSPSSVSVIRAHPNSHGQVVRLSAIDQIAPRDYISTCLFFRHSPDADKQQIFLAMHKALLMTVNDIPELTCCVQKRVDNNREEVELVFDSARGVEIYYKDYSSPQLRGLWTYGSFDQLEREHFPHSKMPRSLVFGPSSKLKDNVKLPSLIAQVNFIPGGLIIGSQLHHVAGDGQCNFMLWSTIGSHFAAATSKPSSEQGPPVQLLDRHDIVKGDLDTTLQELPHWKLAEDNEKFLNPTEYDSDEMFECATYFIPADKLTQLKARILSTMARTAKAGTVSVLSAFLWRHVVVARDIDCRKYPEAKLAITVDARPRMKSPVIPSTYWGNFAEPNAVAQLPVANLQESSTLSSLSSQHCAGTIYGQATYFIQRAIAAVDDKAVRRLVGLLNQMPKSTTLTWNANRYPGPDMLIVCIQHHGYNDINFGENIGYPLAMRFTVGDTEDKPDGRCLILPPRRADSKGLEISLHKLPSEDSKALEYEAKWGNAWEFHWEIEFYEVGTGPSVDDHKARVFSDWGVFVDVSSSSKPPTGYDQFLDIVAADRSSEPTRVRTEFPPLRDIPDHTGHQDVARVAKRWLQTCRDRHECGSASEDGWYPKRLISVGDEQKSPRLIILENERPEGCYAALSHCWGEDPKFLMLRSDNLFDFCREIQLQNLPASFRDAIMTCRRIGIPYIWIDSLCIMQSGLGSHEDWLSHSEDMHLVYHNCALNISIDVSGNPHGGAFRSRDPTYLQDCYVWSPFYAPPKGSSESEHNIGDGSESSDIWNICSIFTADDFSWARVNLPLSSRAWVFQERLLSPRTLHFGSDRISWECDRSRNLTEYLPEGVNDDRWYGFDCLARNAFSVRQKGDISTYYYDLVFPYMTRQLSHPDDDKLVAFAAVARRCISWFGSEYYAGIFRSTMPQGLLWEMSPVGRLGRSEVYRAPSWSWAILDCRVRYDILDDEGTVLADVVDVTVEFVDPNNQFGQVKSASLTLTGPLVASDELILKDTNDEEFVAEGRHGRKGYQDIKTVLGHTFGISSDTVEFWEDGERKAWLISQKNMYLLAILETSNEPRTYGLLVQKNDDGTFTRAGYWEAGPGFVAKHADLTRRFISETITIV</sequence>
<name>A0A8H5YE90_9HYPO</name>
<evidence type="ECO:0000259" key="1">
    <source>
        <dbReference type="Pfam" id="PF06985"/>
    </source>
</evidence>
<dbReference type="PANTHER" id="PTHR33112:SF10">
    <property type="entry name" value="TOL"/>
    <property type="match status" value="1"/>
</dbReference>
<dbReference type="Pfam" id="PF02458">
    <property type="entry name" value="Transferase"/>
    <property type="match status" value="1"/>
</dbReference>
<comment type="caution">
    <text evidence="2">The sequence shown here is derived from an EMBL/GenBank/DDBJ whole genome shotgun (WGS) entry which is preliminary data.</text>
</comment>
<dbReference type="Gene3D" id="3.30.559.10">
    <property type="entry name" value="Chloramphenicol acetyltransferase-like domain"/>
    <property type="match status" value="2"/>
</dbReference>
<dbReference type="Proteomes" id="UP000532311">
    <property type="component" value="Unassembled WGS sequence"/>
</dbReference>
<evidence type="ECO:0000313" key="2">
    <source>
        <dbReference type="EMBL" id="KAF5709690.1"/>
    </source>
</evidence>
<proteinExistence type="predicted"/>
<evidence type="ECO:0000313" key="3">
    <source>
        <dbReference type="Proteomes" id="UP000532311"/>
    </source>
</evidence>
<dbReference type="AlphaFoldDB" id="A0A8H5YE90"/>
<dbReference type="EMBL" id="JAAQPF010000238">
    <property type="protein sequence ID" value="KAF5709690.1"/>
    <property type="molecule type" value="Genomic_DNA"/>
</dbReference>
<reference evidence="2 3" key="1">
    <citation type="submission" date="2020-05" db="EMBL/GenBank/DDBJ databases">
        <title>Identification and distribution of gene clusters putatively required for synthesis of sphingolipid metabolism inhibitors in phylogenetically diverse species of the filamentous fungus Fusarium.</title>
        <authorList>
            <person name="Kim H.-S."/>
            <person name="Busman M."/>
            <person name="Brown D.W."/>
            <person name="Divon H."/>
            <person name="Uhlig S."/>
            <person name="Proctor R.H."/>
        </authorList>
    </citation>
    <scope>NUCLEOTIDE SEQUENCE [LARGE SCALE GENOMIC DNA]</scope>
    <source>
        <strain evidence="2 3">NRRL 26131</strain>
    </source>
</reference>
<dbReference type="InterPro" id="IPR010730">
    <property type="entry name" value="HET"/>
</dbReference>
<organism evidence="2 3">
    <name type="scientific">Fusarium globosum</name>
    <dbReference type="NCBI Taxonomy" id="78864"/>
    <lineage>
        <taxon>Eukaryota</taxon>
        <taxon>Fungi</taxon>
        <taxon>Dikarya</taxon>
        <taxon>Ascomycota</taxon>
        <taxon>Pezizomycotina</taxon>
        <taxon>Sordariomycetes</taxon>
        <taxon>Hypocreomycetidae</taxon>
        <taxon>Hypocreales</taxon>
        <taxon>Nectriaceae</taxon>
        <taxon>Fusarium</taxon>
        <taxon>Fusarium fujikuroi species complex</taxon>
    </lineage>
</organism>
<accession>A0A8H5YE90</accession>